<feature type="binding site" evidence="9">
    <location>
        <position position="96"/>
    </location>
    <ligand>
        <name>substrate</name>
    </ligand>
</feature>
<evidence type="ECO:0000256" key="2">
    <source>
        <dbReference type="ARBA" id="ARBA00012695"/>
    </source>
</evidence>
<keyword evidence="7" id="KW-0642">Proline metabolism</keyword>
<evidence type="ECO:0000256" key="3">
    <source>
        <dbReference type="ARBA" id="ARBA00022630"/>
    </source>
</evidence>
<comment type="pathway">
    <text evidence="1">Amino-acid degradation; L-proline degradation into L-glutamate; L-glutamate from L-proline: step 1/2.</text>
</comment>
<dbReference type="EC" id="1.5.5.2" evidence="2"/>
<feature type="binding site" evidence="10">
    <location>
        <position position="131"/>
    </location>
    <ligand>
        <name>FAD</name>
        <dbReference type="ChEBI" id="CHEBI:57692"/>
    </ligand>
</feature>
<evidence type="ECO:0000256" key="9">
    <source>
        <dbReference type="PIRSR" id="PIRSR000196-1"/>
    </source>
</evidence>
<feature type="binding site" evidence="9">
    <location>
        <position position="293"/>
    </location>
    <ligand>
        <name>substrate</name>
    </ligand>
</feature>
<keyword evidence="5 10" id="KW-0274">FAD</keyword>
<keyword evidence="6" id="KW-0560">Oxidoreductase</keyword>
<gene>
    <name evidence="12" type="ORF">RBB81_14165</name>
</gene>
<accession>A0AAU7YX01</accession>
<dbReference type="Pfam" id="PF01619">
    <property type="entry name" value="Pro_dh"/>
    <property type="match status" value="1"/>
</dbReference>
<dbReference type="GO" id="GO:0000166">
    <property type="term" value="F:nucleotide binding"/>
    <property type="evidence" value="ECO:0007669"/>
    <property type="project" value="UniProtKB-KW"/>
</dbReference>
<dbReference type="SUPFAM" id="SSF51730">
    <property type="entry name" value="FAD-linked oxidoreductase"/>
    <property type="match status" value="1"/>
</dbReference>
<evidence type="ECO:0000256" key="10">
    <source>
        <dbReference type="PIRSR" id="PIRSR000196-2"/>
    </source>
</evidence>
<evidence type="ECO:0000256" key="7">
    <source>
        <dbReference type="ARBA" id="ARBA00023062"/>
    </source>
</evidence>
<dbReference type="GO" id="GO:0004657">
    <property type="term" value="F:proline dehydrogenase activity"/>
    <property type="evidence" value="ECO:0007669"/>
    <property type="project" value="UniProtKB-EC"/>
</dbReference>
<dbReference type="EMBL" id="CP132938">
    <property type="protein sequence ID" value="XCB20731.1"/>
    <property type="molecule type" value="Genomic_DNA"/>
</dbReference>
<reference evidence="12" key="2">
    <citation type="journal article" date="2024" name="Environ. Microbiol.">
        <title>Genome analysis and description of Tunturibacter gen. nov. expands the diversity of Terriglobia in tundra soils.</title>
        <authorList>
            <person name="Messyasz A."/>
            <person name="Mannisto M.K."/>
            <person name="Kerkhof L.J."/>
            <person name="Haggblom M.M."/>
        </authorList>
    </citation>
    <scope>NUCLEOTIDE SEQUENCE</scope>
    <source>
        <strain evidence="12">M8UP39</strain>
    </source>
</reference>
<dbReference type="PANTHER" id="PTHR13914">
    <property type="entry name" value="PROLINE OXIDASE"/>
    <property type="match status" value="1"/>
</dbReference>
<sequence>MLRSAFIALSQNKSLRSFSERSTVGKKMSGRFVAGMSVEEALAACQRVNKEGIAVSLDSLGESVTTEAEARKSADIYHQLLDAIHTRGLNANVSVKLSQVGMDFDPALTERIVGEMVEHAAHVQSFVRIDMEGSPYTEATIVMTEHLAAKFPGAVGTVLQAYLFRTEADTERLLNENIRIRLCKGAYKEGPEIAFPAKSDVDANYVKLMKRMVTFSSSTTGKGVFCGIATHDEAIVEQMQTFVREHNIDKSAFEFQMLYGVRRDLQRRLAAEGFGVRVYVPFGPEWYPYFMRRLAERPANVIFLAKNFFKN</sequence>
<reference evidence="12" key="1">
    <citation type="submission" date="2023-08" db="EMBL/GenBank/DDBJ databases">
        <authorList>
            <person name="Messyasz A."/>
            <person name="Mannisto M.K."/>
            <person name="Kerkhof L.J."/>
            <person name="Haggblom M."/>
        </authorList>
    </citation>
    <scope>NUCLEOTIDE SEQUENCE</scope>
    <source>
        <strain evidence="12">M8UP39</strain>
    </source>
</reference>
<feature type="binding site" evidence="10">
    <location>
        <position position="198"/>
    </location>
    <ligand>
        <name>FAD</name>
        <dbReference type="ChEBI" id="CHEBI:57692"/>
    </ligand>
</feature>
<dbReference type="KEGG" id="tgi:RBB81_14165"/>
<evidence type="ECO:0000256" key="8">
    <source>
        <dbReference type="ARBA" id="ARBA00048779"/>
    </source>
</evidence>
<evidence type="ECO:0000256" key="5">
    <source>
        <dbReference type="ARBA" id="ARBA00022827"/>
    </source>
</evidence>
<proteinExistence type="predicted"/>
<dbReference type="PIRSF" id="PIRSF000196">
    <property type="entry name" value="Pro_dehydrog"/>
    <property type="match status" value="1"/>
</dbReference>
<comment type="catalytic activity">
    <reaction evidence="8">
        <text>L-proline + a quinone = (S)-1-pyrroline-5-carboxylate + a quinol + H(+)</text>
        <dbReference type="Rhea" id="RHEA:23784"/>
        <dbReference type="ChEBI" id="CHEBI:15378"/>
        <dbReference type="ChEBI" id="CHEBI:17388"/>
        <dbReference type="ChEBI" id="CHEBI:24646"/>
        <dbReference type="ChEBI" id="CHEBI:60039"/>
        <dbReference type="ChEBI" id="CHEBI:132124"/>
        <dbReference type="EC" id="1.5.5.2"/>
    </reaction>
</comment>
<name>A0AAU7YX01_9BACT</name>
<feature type="domain" description="Proline dehydrogenase" evidence="11">
    <location>
        <begin position="42"/>
        <end position="304"/>
    </location>
</feature>
<evidence type="ECO:0000256" key="6">
    <source>
        <dbReference type="ARBA" id="ARBA00023002"/>
    </source>
</evidence>
<dbReference type="InterPro" id="IPR008219">
    <property type="entry name" value="PRODH_bac_arc"/>
</dbReference>
<dbReference type="AlphaFoldDB" id="A0AAU7YX01"/>
<dbReference type="RefSeq" id="WP_179582713.1">
    <property type="nucleotide sequence ID" value="NZ_CP132935.1"/>
</dbReference>
<dbReference type="InterPro" id="IPR002872">
    <property type="entry name" value="Proline_DH_dom"/>
</dbReference>
<feature type="binding site" evidence="9">
    <location>
        <position position="292"/>
    </location>
    <ligand>
        <name>substrate</name>
    </ligand>
</feature>
<feature type="binding site" evidence="10">
    <location>
        <begin position="230"/>
        <end position="231"/>
    </location>
    <ligand>
        <name>FAD</name>
        <dbReference type="ChEBI" id="CHEBI:57692"/>
    </ligand>
</feature>
<dbReference type="InterPro" id="IPR015659">
    <property type="entry name" value="Proline_oxidase"/>
</dbReference>
<dbReference type="InterPro" id="IPR029041">
    <property type="entry name" value="FAD-linked_oxidoreductase-like"/>
</dbReference>
<dbReference type="Gene3D" id="3.20.20.220">
    <property type="match status" value="1"/>
</dbReference>
<keyword evidence="3" id="KW-0285">Flavoprotein</keyword>
<evidence type="ECO:0000259" key="11">
    <source>
        <dbReference type="Pfam" id="PF01619"/>
    </source>
</evidence>
<organism evidence="12">
    <name type="scientific">Tunturiibacter gelidiferens</name>
    <dbReference type="NCBI Taxonomy" id="3069689"/>
    <lineage>
        <taxon>Bacteria</taxon>
        <taxon>Pseudomonadati</taxon>
        <taxon>Acidobacteriota</taxon>
        <taxon>Terriglobia</taxon>
        <taxon>Terriglobales</taxon>
        <taxon>Acidobacteriaceae</taxon>
        <taxon>Tunturiibacter</taxon>
    </lineage>
</organism>
<keyword evidence="4 10" id="KW-0547">Nucleotide-binding</keyword>
<feature type="binding site" evidence="10">
    <location>
        <position position="160"/>
    </location>
    <ligand>
        <name>FAD</name>
        <dbReference type="ChEBI" id="CHEBI:57692"/>
    </ligand>
</feature>
<feature type="binding site" evidence="10">
    <location>
        <begin position="184"/>
        <end position="186"/>
    </location>
    <ligand>
        <name>FAD</name>
        <dbReference type="ChEBI" id="CHEBI:57692"/>
    </ligand>
</feature>
<dbReference type="PANTHER" id="PTHR13914:SF0">
    <property type="entry name" value="PROLINE DEHYDROGENASE 1, MITOCHONDRIAL"/>
    <property type="match status" value="1"/>
</dbReference>
<evidence type="ECO:0000256" key="4">
    <source>
        <dbReference type="ARBA" id="ARBA00022741"/>
    </source>
</evidence>
<protein>
    <recommendedName>
        <fullName evidence="2">proline dehydrogenase</fullName>
        <ecNumber evidence="2">1.5.5.2</ecNumber>
    </recommendedName>
</protein>
<evidence type="ECO:0000256" key="1">
    <source>
        <dbReference type="ARBA" id="ARBA00004739"/>
    </source>
</evidence>
<dbReference type="GO" id="GO:0010133">
    <property type="term" value="P:L-proline catabolic process to L-glutamate"/>
    <property type="evidence" value="ECO:0007669"/>
    <property type="project" value="InterPro"/>
</dbReference>
<comment type="cofactor">
    <cofactor evidence="10">
        <name>FAD</name>
        <dbReference type="ChEBI" id="CHEBI:57692"/>
    </cofactor>
    <text evidence="10">Binds 1 FAD per subunit.</text>
</comment>
<evidence type="ECO:0000313" key="12">
    <source>
        <dbReference type="EMBL" id="XCB20731.1"/>
    </source>
</evidence>